<accession>A0AAW0QDD2</accession>
<gene>
    <name evidence="5" type="ORF">PG999_014440</name>
</gene>
<protein>
    <submittedName>
        <fullName evidence="5">Acyl-CoA thioesterase II</fullName>
    </submittedName>
</protein>
<name>A0AAW0QDD2_9PEZI</name>
<evidence type="ECO:0000256" key="1">
    <source>
        <dbReference type="ARBA" id="ARBA00006538"/>
    </source>
</evidence>
<dbReference type="Proteomes" id="UP001392437">
    <property type="component" value="Unassembled WGS sequence"/>
</dbReference>
<dbReference type="Pfam" id="PF20789">
    <property type="entry name" value="4HBT_3C"/>
    <property type="match status" value="1"/>
</dbReference>
<dbReference type="GO" id="GO:0047617">
    <property type="term" value="F:fatty acyl-CoA hydrolase activity"/>
    <property type="evidence" value="ECO:0007669"/>
    <property type="project" value="InterPro"/>
</dbReference>
<evidence type="ECO:0000313" key="5">
    <source>
        <dbReference type="EMBL" id="KAK8092853.1"/>
    </source>
</evidence>
<dbReference type="GO" id="GO:0005782">
    <property type="term" value="C:peroxisomal matrix"/>
    <property type="evidence" value="ECO:0007669"/>
    <property type="project" value="UniProtKB-SubCell"/>
</dbReference>
<dbReference type="GO" id="GO:0006637">
    <property type="term" value="P:acyl-CoA metabolic process"/>
    <property type="evidence" value="ECO:0007669"/>
    <property type="project" value="InterPro"/>
</dbReference>
<dbReference type="PANTHER" id="PTHR11066">
    <property type="entry name" value="ACYL-COA THIOESTERASE"/>
    <property type="match status" value="1"/>
</dbReference>
<keyword evidence="2" id="KW-0378">Hydrolase</keyword>
<keyword evidence="6" id="KW-1185">Reference proteome</keyword>
<comment type="caution">
    <text evidence="5">The sequence shown here is derived from an EMBL/GenBank/DDBJ whole genome shotgun (WGS) entry which is preliminary data.</text>
</comment>
<dbReference type="Gene3D" id="2.40.160.210">
    <property type="entry name" value="Acyl-CoA thioesterase, double hotdog domain"/>
    <property type="match status" value="1"/>
</dbReference>
<dbReference type="InterPro" id="IPR049450">
    <property type="entry name" value="ACOT8-like_C"/>
</dbReference>
<evidence type="ECO:0000313" key="6">
    <source>
        <dbReference type="Proteomes" id="UP001392437"/>
    </source>
</evidence>
<evidence type="ECO:0000256" key="2">
    <source>
        <dbReference type="ARBA" id="ARBA00022801"/>
    </source>
</evidence>
<dbReference type="CDD" id="cd03444">
    <property type="entry name" value="Thioesterase_II_repeat1"/>
    <property type="match status" value="1"/>
</dbReference>
<dbReference type="GO" id="GO:0009062">
    <property type="term" value="P:fatty acid catabolic process"/>
    <property type="evidence" value="ECO:0007669"/>
    <property type="project" value="TreeGrafter"/>
</dbReference>
<dbReference type="PANTHER" id="PTHR11066:SF34">
    <property type="entry name" value="ACYL-COENZYME A THIOESTERASE 8"/>
    <property type="match status" value="1"/>
</dbReference>
<sequence length="349" mass="38924">MPTLHQPPPIDPSRAPIEHQLLLTPMVPIRILTEDQDLFTNTYPSWQPPPGRSLFGGILIGASINAAQQTVGPDFYIHHMSCTFRAAPDATKPLFYRVARSSDRRYGAVREVKVEQAGVVFFSAECSFSLATERSSSISHQDKPPLQLNTQALKVPPPPPVADNNEKAFTEQMVLPGFLTWKGLKTTKDDIDPFVWRDYPPTPERTEASCPSTSNVLYSWVRPQGNMSNSRTSHMAVLGCLTDVWVLSRLPEMVINPSSASGDLKIPNTSSEMPFMSTLNHTIWFHDPSVKLDDWLLVKKKSSWAGQGRCLVEQQFWDKQGNLVATCVQEGTFKAKQTKMADKTGQSKI</sequence>
<reference evidence="5 6" key="1">
    <citation type="submission" date="2023-01" db="EMBL/GenBank/DDBJ databases">
        <title>Analysis of 21 Apiospora genomes using comparative genomics revels a genus with tremendous synthesis potential of carbohydrate active enzymes and secondary metabolites.</title>
        <authorList>
            <person name="Sorensen T."/>
        </authorList>
    </citation>
    <scope>NUCLEOTIDE SEQUENCE [LARGE SCALE GENOMIC DNA]</scope>
    <source>
        <strain evidence="5 6">CBS 117206</strain>
    </source>
</reference>
<proteinExistence type="inferred from homology"/>
<dbReference type="SUPFAM" id="SSF54637">
    <property type="entry name" value="Thioesterase/thiol ester dehydrase-isomerase"/>
    <property type="match status" value="2"/>
</dbReference>
<dbReference type="InterPro" id="IPR049449">
    <property type="entry name" value="TesB_ACOT8-like_N"/>
</dbReference>
<dbReference type="Pfam" id="PF13622">
    <property type="entry name" value="4HBT_3"/>
    <property type="match status" value="1"/>
</dbReference>
<organism evidence="5 6">
    <name type="scientific">Apiospora kogelbergensis</name>
    <dbReference type="NCBI Taxonomy" id="1337665"/>
    <lineage>
        <taxon>Eukaryota</taxon>
        <taxon>Fungi</taxon>
        <taxon>Dikarya</taxon>
        <taxon>Ascomycota</taxon>
        <taxon>Pezizomycotina</taxon>
        <taxon>Sordariomycetes</taxon>
        <taxon>Xylariomycetidae</taxon>
        <taxon>Amphisphaeriales</taxon>
        <taxon>Apiosporaceae</taxon>
        <taxon>Apiospora</taxon>
    </lineage>
</organism>
<feature type="domain" description="Acyl-CoA thioesterase-like N-terminal HotDog" evidence="3">
    <location>
        <begin position="44"/>
        <end position="128"/>
    </location>
</feature>
<dbReference type="AlphaFoldDB" id="A0AAW0QDD2"/>
<dbReference type="InterPro" id="IPR003703">
    <property type="entry name" value="Acyl_CoA_thio"/>
</dbReference>
<dbReference type="InterPro" id="IPR029069">
    <property type="entry name" value="HotDog_dom_sf"/>
</dbReference>
<dbReference type="InterPro" id="IPR042171">
    <property type="entry name" value="Acyl-CoA_hotdog"/>
</dbReference>
<evidence type="ECO:0000259" key="4">
    <source>
        <dbReference type="Pfam" id="PF20789"/>
    </source>
</evidence>
<evidence type="ECO:0000259" key="3">
    <source>
        <dbReference type="Pfam" id="PF13622"/>
    </source>
</evidence>
<feature type="domain" description="Acyl-CoA thioesterase-like C-terminal" evidence="4">
    <location>
        <begin position="206"/>
        <end position="332"/>
    </location>
</feature>
<dbReference type="EMBL" id="JAQQWP010000012">
    <property type="protein sequence ID" value="KAK8092853.1"/>
    <property type="molecule type" value="Genomic_DNA"/>
</dbReference>
<comment type="similarity">
    <text evidence="1">Belongs to the C/M/P thioester hydrolase family.</text>
</comment>
<dbReference type="CDD" id="cd03445">
    <property type="entry name" value="Thioesterase_II_repeat2"/>
    <property type="match status" value="1"/>
</dbReference>